<proteinExistence type="predicted"/>
<dbReference type="EMBL" id="ANHZ02000002">
    <property type="protein sequence ID" value="EME37652.1"/>
    <property type="molecule type" value="Genomic_DNA"/>
</dbReference>
<keyword evidence="3" id="KW-1185">Reference proteome</keyword>
<sequence>MDHRTRSTVSTPTLHEILEVSEDAESWGDPRGRRLGSCLGR</sequence>
<reference evidence="2 3" key="1">
    <citation type="journal article" date="2014" name="Genome Announc.">
        <title>Draft Genome Sequence of Kocuria palustris PEL.</title>
        <authorList>
            <person name="Sharma G."/>
            <person name="Khatri I."/>
            <person name="Subramanian S."/>
        </authorList>
    </citation>
    <scope>NUCLEOTIDE SEQUENCE [LARGE SCALE GENOMIC DNA]</scope>
    <source>
        <strain evidence="2 3">PEL</strain>
    </source>
</reference>
<accession>M2WGG6</accession>
<protein>
    <submittedName>
        <fullName evidence="2">Uncharacterized protein</fullName>
    </submittedName>
</protein>
<comment type="caution">
    <text evidence="2">The sequence shown here is derived from an EMBL/GenBank/DDBJ whole genome shotgun (WGS) entry which is preliminary data.</text>
</comment>
<evidence type="ECO:0000313" key="2">
    <source>
        <dbReference type="EMBL" id="EME37652.1"/>
    </source>
</evidence>
<dbReference type="Proteomes" id="UP000009877">
    <property type="component" value="Unassembled WGS sequence"/>
</dbReference>
<evidence type="ECO:0000256" key="1">
    <source>
        <dbReference type="SAM" id="MobiDB-lite"/>
    </source>
</evidence>
<organism evidence="2 3">
    <name type="scientific">Kocuria palustris PEL</name>
    <dbReference type="NCBI Taxonomy" id="1236550"/>
    <lineage>
        <taxon>Bacteria</taxon>
        <taxon>Bacillati</taxon>
        <taxon>Actinomycetota</taxon>
        <taxon>Actinomycetes</taxon>
        <taxon>Micrococcales</taxon>
        <taxon>Micrococcaceae</taxon>
        <taxon>Kocuria</taxon>
    </lineage>
</organism>
<name>M2WGG6_9MICC</name>
<dbReference type="AlphaFoldDB" id="M2WGG6"/>
<evidence type="ECO:0000313" key="3">
    <source>
        <dbReference type="Proteomes" id="UP000009877"/>
    </source>
</evidence>
<feature type="region of interest" description="Disordered" evidence="1">
    <location>
        <begin position="1"/>
        <end position="41"/>
    </location>
</feature>
<gene>
    <name evidence="2" type="ORF">C884_01026</name>
</gene>